<evidence type="ECO:0000313" key="2">
    <source>
        <dbReference type="Proteomes" id="UP000777438"/>
    </source>
</evidence>
<dbReference type="OrthoDB" id="5081332at2759"/>
<keyword evidence="2" id="KW-1185">Reference proteome</keyword>
<comment type="caution">
    <text evidence="1">The sequence shown here is derived from an EMBL/GenBank/DDBJ whole genome shotgun (WGS) entry which is preliminary data.</text>
</comment>
<evidence type="ECO:0000313" key="1">
    <source>
        <dbReference type="EMBL" id="KAH6869751.1"/>
    </source>
</evidence>
<organism evidence="1 2">
    <name type="scientific">Thelonectria olida</name>
    <dbReference type="NCBI Taxonomy" id="1576542"/>
    <lineage>
        <taxon>Eukaryota</taxon>
        <taxon>Fungi</taxon>
        <taxon>Dikarya</taxon>
        <taxon>Ascomycota</taxon>
        <taxon>Pezizomycotina</taxon>
        <taxon>Sordariomycetes</taxon>
        <taxon>Hypocreomycetidae</taxon>
        <taxon>Hypocreales</taxon>
        <taxon>Nectriaceae</taxon>
        <taxon>Thelonectria</taxon>
    </lineage>
</organism>
<dbReference type="Proteomes" id="UP000777438">
    <property type="component" value="Unassembled WGS sequence"/>
</dbReference>
<dbReference type="SUPFAM" id="SSF81383">
    <property type="entry name" value="F-box domain"/>
    <property type="match status" value="1"/>
</dbReference>
<proteinExistence type="predicted"/>
<sequence>MAEKAPSLTIQSLPLELRHHILRLSPDPPSLRSLALTCSAFYNAFAATEQATTTAVLSRHIHPHVQREAIVALAAARLPVRHSLALPAFVEANLIRKDTTSSQPEWSLADALAAYRVHTHVGYLSQALSRQLLDRPPFQAANIEHDCGGADQSTEMPLPRPSNSELHRFERSLYRFEICCSLYKLSSSEDDGIWDSWFPKLPKFELEQLSCVNNLLTYLIAPAFNDLVQHDVSWGYFGIDLITDESSPLAQRVLSRGLETLHALVQAQTFDERRRILHGGDNREDEPVGASDFLCERLERTPDVTLATYLPISELLPDEKARVLGIPTYPDIPGDAGPAKIFELVHRDSFPSELVAQPEFRSYQRWGYVFWDEARLEKLGALIEDGPAKLVTPPNPLQVYGELANDQLQASRTRRSEIWRRGGSGWWSQDDESKVVWPDRKKKGAHKKGPLMTARSVQGAKDFLRGLKLPDMRAGKAEG</sequence>
<reference evidence="1 2" key="1">
    <citation type="journal article" date="2021" name="Nat. Commun.">
        <title>Genetic determinants of endophytism in the Arabidopsis root mycobiome.</title>
        <authorList>
            <person name="Mesny F."/>
            <person name="Miyauchi S."/>
            <person name="Thiergart T."/>
            <person name="Pickel B."/>
            <person name="Atanasova L."/>
            <person name="Karlsson M."/>
            <person name="Huettel B."/>
            <person name="Barry K.W."/>
            <person name="Haridas S."/>
            <person name="Chen C."/>
            <person name="Bauer D."/>
            <person name="Andreopoulos W."/>
            <person name="Pangilinan J."/>
            <person name="LaButti K."/>
            <person name="Riley R."/>
            <person name="Lipzen A."/>
            <person name="Clum A."/>
            <person name="Drula E."/>
            <person name="Henrissat B."/>
            <person name="Kohler A."/>
            <person name="Grigoriev I.V."/>
            <person name="Martin F.M."/>
            <person name="Hacquard S."/>
        </authorList>
    </citation>
    <scope>NUCLEOTIDE SEQUENCE [LARGE SCALE GENOMIC DNA]</scope>
    <source>
        <strain evidence="1 2">MPI-CAGE-CH-0241</strain>
    </source>
</reference>
<name>A0A9P8VQM5_9HYPO</name>
<evidence type="ECO:0008006" key="3">
    <source>
        <dbReference type="Google" id="ProtNLM"/>
    </source>
</evidence>
<dbReference type="EMBL" id="JAGPYM010000066">
    <property type="protein sequence ID" value="KAH6869751.1"/>
    <property type="molecule type" value="Genomic_DNA"/>
</dbReference>
<dbReference type="InterPro" id="IPR036047">
    <property type="entry name" value="F-box-like_dom_sf"/>
</dbReference>
<gene>
    <name evidence="1" type="ORF">B0T10DRAFT_501270</name>
</gene>
<protein>
    <recommendedName>
        <fullName evidence="3">F-box domain-containing protein</fullName>
    </recommendedName>
</protein>
<accession>A0A9P8VQM5</accession>
<dbReference type="AlphaFoldDB" id="A0A9P8VQM5"/>